<evidence type="ECO:0000313" key="1">
    <source>
        <dbReference type="EMBL" id="MCQ1060505.1"/>
    </source>
</evidence>
<evidence type="ECO:0000313" key="2">
    <source>
        <dbReference type="Proteomes" id="UP001524460"/>
    </source>
</evidence>
<name>A0ABT1N6Z1_9GAMM</name>
<reference evidence="1 2" key="1">
    <citation type="submission" date="2022-07" db="EMBL/GenBank/DDBJ databases">
        <title>Photobacterium pectinilyticum sp. nov., a marine bacterium isolated from surface seawater of Qingdao offshore.</title>
        <authorList>
            <person name="Wang X."/>
        </authorList>
    </citation>
    <scope>NUCLEOTIDE SEQUENCE [LARGE SCALE GENOMIC DNA]</scope>
    <source>
        <strain evidence="1 2">ZSDE20</strain>
    </source>
</reference>
<accession>A0ABT1N6Z1</accession>
<organism evidence="1 2">
    <name type="scientific">Photobacterium pectinilyticum</name>
    <dbReference type="NCBI Taxonomy" id="2906793"/>
    <lineage>
        <taxon>Bacteria</taxon>
        <taxon>Pseudomonadati</taxon>
        <taxon>Pseudomonadota</taxon>
        <taxon>Gammaproteobacteria</taxon>
        <taxon>Vibrionales</taxon>
        <taxon>Vibrionaceae</taxon>
        <taxon>Photobacterium</taxon>
    </lineage>
</organism>
<dbReference type="Proteomes" id="UP001524460">
    <property type="component" value="Unassembled WGS sequence"/>
</dbReference>
<dbReference type="RefSeq" id="WP_255044584.1">
    <property type="nucleotide sequence ID" value="NZ_JANEYT010000074.1"/>
</dbReference>
<protein>
    <submittedName>
        <fullName evidence="1">Uncharacterized protein</fullName>
    </submittedName>
</protein>
<dbReference type="EMBL" id="JANEYT010000074">
    <property type="protein sequence ID" value="MCQ1060505.1"/>
    <property type="molecule type" value="Genomic_DNA"/>
</dbReference>
<gene>
    <name evidence="1" type="ORF">NHN17_20900</name>
</gene>
<keyword evidence="2" id="KW-1185">Reference proteome</keyword>
<sequence>MFSEQLISDYLSTSIEQFQQDCSKLCAQHYPTVHNRGMRENHLGMALCRRIMATLQQAGLDAHFSQHKNDEQVSQPVFVIDTTEFSIAVIAHRLLSANKACRQGLIKTIADVRTTLAPVKPTYIVVVADHWFDRSKASKEIPAWWLGKLPKNIEEYITDGIKLLSSTNSLAEQLHDGHHMSHGEYHLHHPLKRETNNKTVLKYLLLSAFIPLHK</sequence>
<proteinExistence type="predicted"/>
<comment type="caution">
    <text evidence="1">The sequence shown here is derived from an EMBL/GenBank/DDBJ whole genome shotgun (WGS) entry which is preliminary data.</text>
</comment>